<keyword evidence="2" id="KW-1185">Reference proteome</keyword>
<comment type="caution">
    <text evidence="1">The sequence shown here is derived from an EMBL/GenBank/DDBJ whole genome shotgun (WGS) entry which is preliminary data.</text>
</comment>
<dbReference type="RefSeq" id="WP_377055938.1">
    <property type="nucleotide sequence ID" value="NZ_JBHLVZ010000087.1"/>
</dbReference>
<name>A0ABV6IZT2_9PROT</name>
<sequence>MIRSARPPAALLALLALPLLAGCGGSRSNILTQRPQAPCPRVALLAEAVDLTRYREGARPDLAAMEVDARLTGFQARCDYAPRDAGLDVTLRVQVAAERGPASTGTTADLPYVIGVTEEGEDRVLNRGTDAVRISFDRGERRTSAQGEEMVVRLPGDVRRAAEKVVLIGFQLTPEQLAANRRRGVR</sequence>
<evidence type="ECO:0008006" key="3">
    <source>
        <dbReference type="Google" id="ProtNLM"/>
    </source>
</evidence>
<accession>A0ABV6IZT2</accession>
<reference evidence="1 2" key="1">
    <citation type="submission" date="2024-09" db="EMBL/GenBank/DDBJ databases">
        <authorList>
            <person name="Sun Q."/>
            <person name="Mori K."/>
        </authorList>
    </citation>
    <scope>NUCLEOTIDE SEQUENCE [LARGE SCALE GENOMIC DNA]</scope>
    <source>
        <strain evidence="1 2">CCM 7468</strain>
    </source>
</reference>
<proteinExistence type="predicted"/>
<dbReference type="Proteomes" id="UP001589789">
    <property type="component" value="Unassembled WGS sequence"/>
</dbReference>
<evidence type="ECO:0000313" key="1">
    <source>
        <dbReference type="EMBL" id="MFC0388991.1"/>
    </source>
</evidence>
<organism evidence="1 2">
    <name type="scientific">Muricoccus vinaceus</name>
    <dbReference type="NCBI Taxonomy" id="424704"/>
    <lineage>
        <taxon>Bacteria</taxon>
        <taxon>Pseudomonadati</taxon>
        <taxon>Pseudomonadota</taxon>
        <taxon>Alphaproteobacteria</taxon>
        <taxon>Acetobacterales</taxon>
        <taxon>Roseomonadaceae</taxon>
        <taxon>Muricoccus</taxon>
    </lineage>
</organism>
<dbReference type="EMBL" id="JBHLVZ010000087">
    <property type="protein sequence ID" value="MFC0388991.1"/>
    <property type="molecule type" value="Genomic_DNA"/>
</dbReference>
<gene>
    <name evidence="1" type="ORF">ACFFIC_26080</name>
</gene>
<dbReference type="PROSITE" id="PS51257">
    <property type="entry name" value="PROKAR_LIPOPROTEIN"/>
    <property type="match status" value="1"/>
</dbReference>
<protein>
    <recommendedName>
        <fullName evidence="3">DUF3558 domain-containing protein</fullName>
    </recommendedName>
</protein>
<evidence type="ECO:0000313" key="2">
    <source>
        <dbReference type="Proteomes" id="UP001589789"/>
    </source>
</evidence>